<dbReference type="InterPro" id="IPR013022">
    <property type="entry name" value="Xyl_isomerase-like_TIM-brl"/>
</dbReference>
<dbReference type="SUPFAM" id="SSF51658">
    <property type="entry name" value="Xylose isomerase-like"/>
    <property type="match status" value="1"/>
</dbReference>
<dbReference type="InterPro" id="IPR026040">
    <property type="entry name" value="HyI-like"/>
</dbReference>
<keyword evidence="1 2" id="KW-0413">Isomerase</keyword>
<dbReference type="GO" id="GO:0016853">
    <property type="term" value="F:isomerase activity"/>
    <property type="evidence" value="ECO:0007669"/>
    <property type="project" value="UniProtKB-KW"/>
</dbReference>
<dbReference type="Pfam" id="PF01261">
    <property type="entry name" value="AP_endonuc_2"/>
    <property type="match status" value="1"/>
</dbReference>
<name>A0ABN7JMQ6_9HYPH</name>
<dbReference type="PANTHER" id="PTHR43489">
    <property type="entry name" value="ISOMERASE"/>
    <property type="match status" value="1"/>
</dbReference>
<dbReference type="PANTHER" id="PTHR43489:SF6">
    <property type="entry name" value="HYDROXYPYRUVATE ISOMERASE-RELATED"/>
    <property type="match status" value="1"/>
</dbReference>
<evidence type="ECO:0000313" key="4">
    <source>
        <dbReference type="EMBL" id="CAD7037204.1"/>
    </source>
</evidence>
<dbReference type="PIRSF" id="PIRSF006241">
    <property type="entry name" value="HyI"/>
    <property type="match status" value="1"/>
</dbReference>
<feature type="domain" description="Xylose isomerase-like TIM barrel" evidence="3">
    <location>
        <begin position="23"/>
        <end position="255"/>
    </location>
</feature>
<accession>A0ABN7JMQ6</accession>
<protein>
    <submittedName>
        <fullName evidence="4">Hydroxypyruvate isomerase</fullName>
    </submittedName>
</protein>
<evidence type="ECO:0000256" key="1">
    <source>
        <dbReference type="ARBA" id="ARBA00023235"/>
    </source>
</evidence>
<evidence type="ECO:0000256" key="2">
    <source>
        <dbReference type="PIRNR" id="PIRNR006241"/>
    </source>
</evidence>
<reference evidence="4 5" key="1">
    <citation type="submission" date="2020-11" db="EMBL/GenBank/DDBJ databases">
        <authorList>
            <person name="Lassalle F."/>
        </authorList>
    </citation>
    <scope>NUCLEOTIDE SEQUENCE [LARGE SCALE GENOMIC DNA]</scope>
    <source>
        <strain evidence="4 5">JC140</strain>
    </source>
</reference>
<proteinExistence type="inferred from homology"/>
<evidence type="ECO:0000259" key="3">
    <source>
        <dbReference type="Pfam" id="PF01261"/>
    </source>
</evidence>
<organism evidence="4 5">
    <name type="scientific">Pseudorhizobium endolithicum</name>
    <dbReference type="NCBI Taxonomy" id="1191678"/>
    <lineage>
        <taxon>Bacteria</taxon>
        <taxon>Pseudomonadati</taxon>
        <taxon>Pseudomonadota</taxon>
        <taxon>Alphaproteobacteria</taxon>
        <taxon>Hyphomicrobiales</taxon>
        <taxon>Rhizobiaceae</taxon>
        <taxon>Rhizobium/Agrobacterium group</taxon>
        <taxon>Pseudorhizobium</taxon>
    </lineage>
</organism>
<dbReference type="InterPro" id="IPR050417">
    <property type="entry name" value="Sugar_Epim/Isomerase"/>
</dbReference>
<evidence type="ECO:0000313" key="5">
    <source>
        <dbReference type="Proteomes" id="UP000606921"/>
    </source>
</evidence>
<sequence>MAAPYFSAHIGYLFRELDFERRFAAAAEAGFRAIEHPFVEEHDALVVRRILAENGLRFSQIACAFGQAKLWEKGLAALPGREWDFRDNFDQCLDFALAIDCPLIHPMAGVPTGASPDAVKDTYLRNIDYAVEKTMRLPIKILIEPISHHAVPGYALNSMAQAASVQDIFGPGNLSLLVDTFHAAADGFDLPPWIRQNSYRIGHVHVADHGGRKEPGTGCIDFEPILNTLVEEGYDAAIGFEYDPSRTTLESLDFLPVWKQWLISEADAVGSTTTAGV</sequence>
<comment type="caution">
    <text evidence="4">The sequence shown here is derived from an EMBL/GenBank/DDBJ whole genome shotgun (WGS) entry which is preliminary data.</text>
</comment>
<keyword evidence="5" id="KW-1185">Reference proteome</keyword>
<dbReference type="InterPro" id="IPR036237">
    <property type="entry name" value="Xyl_isomerase-like_sf"/>
</dbReference>
<dbReference type="EMBL" id="CABFWF030000011">
    <property type="protein sequence ID" value="CAD7037204.1"/>
    <property type="molecule type" value="Genomic_DNA"/>
</dbReference>
<dbReference type="Proteomes" id="UP000606921">
    <property type="component" value="Unassembled WGS sequence"/>
</dbReference>
<gene>
    <name evidence="4" type="ORF">REJC140_03631</name>
</gene>
<dbReference type="RefSeq" id="WP_142592589.1">
    <property type="nucleotide sequence ID" value="NZ_CABFWF030000011.1"/>
</dbReference>
<comment type="similarity">
    <text evidence="2">Belongs to the hyi family.</text>
</comment>
<dbReference type="Gene3D" id="3.20.20.150">
    <property type="entry name" value="Divalent-metal-dependent TIM barrel enzymes"/>
    <property type="match status" value="1"/>
</dbReference>